<evidence type="ECO:0000313" key="2">
    <source>
        <dbReference type="EMBL" id="RRA98609.1"/>
    </source>
</evidence>
<keyword evidence="3" id="KW-1185">Reference proteome</keyword>
<dbReference type="OrthoDB" id="180833at768503"/>
<feature type="region of interest" description="Disordered" evidence="1">
    <location>
        <begin position="127"/>
        <end position="210"/>
    </location>
</feature>
<proteinExistence type="predicted"/>
<dbReference type="Proteomes" id="UP000271925">
    <property type="component" value="Unassembled WGS sequence"/>
</dbReference>
<organism evidence="2 3">
    <name type="scientific">Larkinella rosea</name>
    <dbReference type="NCBI Taxonomy" id="2025312"/>
    <lineage>
        <taxon>Bacteria</taxon>
        <taxon>Pseudomonadati</taxon>
        <taxon>Bacteroidota</taxon>
        <taxon>Cytophagia</taxon>
        <taxon>Cytophagales</taxon>
        <taxon>Spirosomataceae</taxon>
        <taxon>Larkinella</taxon>
    </lineage>
</organism>
<feature type="compositionally biased region" description="Polar residues" evidence="1">
    <location>
        <begin position="139"/>
        <end position="152"/>
    </location>
</feature>
<name>A0A3P1BC60_9BACT</name>
<evidence type="ECO:0000313" key="3">
    <source>
        <dbReference type="Proteomes" id="UP000271925"/>
    </source>
</evidence>
<accession>A0A3P1BC60</accession>
<evidence type="ECO:0000256" key="1">
    <source>
        <dbReference type="SAM" id="MobiDB-lite"/>
    </source>
</evidence>
<gene>
    <name evidence="2" type="ORF">EHT25_26755</name>
</gene>
<reference evidence="2 3" key="1">
    <citation type="submission" date="2018-11" db="EMBL/GenBank/DDBJ databases">
        <authorList>
            <person name="Zhou Z."/>
            <person name="Wang G."/>
        </authorList>
    </citation>
    <scope>NUCLEOTIDE SEQUENCE [LARGE SCALE GENOMIC DNA]</scope>
    <source>
        <strain evidence="2 3">KCTC52004</strain>
    </source>
</reference>
<dbReference type="EMBL" id="RQJO01000015">
    <property type="protein sequence ID" value="RRA98609.1"/>
    <property type="molecule type" value="Genomic_DNA"/>
</dbReference>
<protein>
    <submittedName>
        <fullName evidence="2">Uncharacterized protein</fullName>
    </submittedName>
</protein>
<comment type="caution">
    <text evidence="2">The sequence shown here is derived from an EMBL/GenBank/DDBJ whole genome shotgun (WGS) entry which is preliminary data.</text>
</comment>
<dbReference type="AlphaFoldDB" id="A0A3P1BC60"/>
<sequence>MDQNERELHAQQHKERVDITVQHAKAWDKFQKRRGEYSQKYGATYADILLQQEKEALEAQFNQELIELSQGHNQQWEVYHEAPSSMEKPIQLPFYLRETEPILSQNEKETKENDTPTVQSSRTVFSNPFKQTDHGQKQIPDNNTKDMNQSQDYMKAMLSAQKANLIQEKAGEPDKKPVSMSTRFSQGLSYTQAAEQSGRSPERHKDLERD</sequence>
<feature type="compositionally biased region" description="Basic and acidic residues" evidence="1">
    <location>
        <begin position="200"/>
        <end position="210"/>
    </location>
</feature>
<dbReference type="RefSeq" id="WP_124878427.1">
    <property type="nucleotide sequence ID" value="NZ_RQJO01000015.1"/>
</dbReference>
<feature type="compositionally biased region" description="Polar residues" evidence="1">
    <location>
        <begin position="179"/>
        <end position="199"/>
    </location>
</feature>